<feature type="region of interest" description="Disordered" evidence="1">
    <location>
        <begin position="248"/>
        <end position="274"/>
    </location>
</feature>
<organism evidence="2 3">
    <name type="scientific">Cytospora mali</name>
    <name type="common">Apple Valsa canker fungus</name>
    <name type="synonym">Valsa mali</name>
    <dbReference type="NCBI Taxonomy" id="578113"/>
    <lineage>
        <taxon>Eukaryota</taxon>
        <taxon>Fungi</taxon>
        <taxon>Dikarya</taxon>
        <taxon>Ascomycota</taxon>
        <taxon>Pezizomycotina</taxon>
        <taxon>Sordariomycetes</taxon>
        <taxon>Sordariomycetidae</taxon>
        <taxon>Diaporthales</taxon>
        <taxon>Cytosporaceae</taxon>
        <taxon>Cytospora</taxon>
    </lineage>
</organism>
<dbReference type="OrthoDB" id="10415642at2759"/>
<dbReference type="Proteomes" id="UP000078576">
    <property type="component" value="Unassembled WGS sequence"/>
</dbReference>
<sequence>MGYYDRCRPDQRFTSVVSRAVSTYGTAGSLWVIFDWDQRRTISVGTLWPEQDEDFIFEALALHTPSKYLTSTWPAHLGDMEGDTSTRAGDIFYYDEDRNDIKYTISTLYEIITRDMHFREENYPHELDLDAPVEEYRHVLLKWVKLMEEVNGKITHWGQAKSPIEWPPLREFDPMIWRGAIERTESSMRCEMKPRGLGHLYWQRPGSCELSVLTSDGGTQSLLATGEVVDESGDVVDIGTQILSVDRESKDDASNIGNGSVDEDLTEEDGVPFV</sequence>
<reference evidence="3" key="1">
    <citation type="submission" date="2014-12" db="EMBL/GenBank/DDBJ databases">
        <title>Genome Sequence of Valsa Canker Pathogens Uncovers a Specific Adaption of Colonization on Woody Bark.</title>
        <authorList>
            <person name="Yin Z."/>
            <person name="Liu H."/>
            <person name="Gao X."/>
            <person name="Li Z."/>
            <person name="Song N."/>
            <person name="Ke X."/>
            <person name="Dai Q."/>
            <person name="Wu Y."/>
            <person name="Sun Y."/>
            <person name="Xu J.-R."/>
            <person name="Kang Z.K."/>
            <person name="Wang L."/>
            <person name="Huang L."/>
        </authorList>
    </citation>
    <scope>NUCLEOTIDE SEQUENCE [LARGE SCALE GENOMIC DNA]</scope>
    <source>
        <strain evidence="3">SXYL134</strain>
    </source>
</reference>
<protein>
    <submittedName>
        <fullName evidence="2">Uncharacterized protein</fullName>
    </submittedName>
</protein>
<name>A0A194UPU4_CYTMA</name>
<evidence type="ECO:0000313" key="3">
    <source>
        <dbReference type="Proteomes" id="UP000078576"/>
    </source>
</evidence>
<keyword evidence="3" id="KW-1185">Reference proteome</keyword>
<dbReference type="EMBL" id="KN714670">
    <property type="protein sequence ID" value="KUI53690.1"/>
    <property type="molecule type" value="Genomic_DNA"/>
</dbReference>
<dbReference type="AlphaFoldDB" id="A0A194UPU4"/>
<feature type="compositionally biased region" description="Acidic residues" evidence="1">
    <location>
        <begin position="261"/>
        <end position="274"/>
    </location>
</feature>
<evidence type="ECO:0000313" key="2">
    <source>
        <dbReference type="EMBL" id="KUI53690.1"/>
    </source>
</evidence>
<accession>A0A194UPU4</accession>
<gene>
    <name evidence="2" type="ORF">VP1G_10563</name>
</gene>
<proteinExistence type="predicted"/>
<evidence type="ECO:0000256" key="1">
    <source>
        <dbReference type="SAM" id="MobiDB-lite"/>
    </source>
</evidence>